<accession>A0A9D3N070</accession>
<evidence type="ECO:0000313" key="2">
    <source>
        <dbReference type="Proteomes" id="UP001044222"/>
    </source>
</evidence>
<keyword evidence="2" id="KW-1185">Reference proteome</keyword>
<organism evidence="1 2">
    <name type="scientific">Anguilla anguilla</name>
    <name type="common">European freshwater eel</name>
    <name type="synonym">Muraena anguilla</name>
    <dbReference type="NCBI Taxonomy" id="7936"/>
    <lineage>
        <taxon>Eukaryota</taxon>
        <taxon>Metazoa</taxon>
        <taxon>Chordata</taxon>
        <taxon>Craniata</taxon>
        <taxon>Vertebrata</taxon>
        <taxon>Euteleostomi</taxon>
        <taxon>Actinopterygii</taxon>
        <taxon>Neopterygii</taxon>
        <taxon>Teleostei</taxon>
        <taxon>Anguilliformes</taxon>
        <taxon>Anguillidae</taxon>
        <taxon>Anguilla</taxon>
    </lineage>
</organism>
<evidence type="ECO:0000313" key="1">
    <source>
        <dbReference type="EMBL" id="KAG5858084.1"/>
    </source>
</evidence>
<protein>
    <submittedName>
        <fullName evidence="1">Uncharacterized protein</fullName>
    </submittedName>
</protein>
<name>A0A9D3N070_ANGAN</name>
<reference evidence="1" key="1">
    <citation type="submission" date="2021-01" db="EMBL/GenBank/DDBJ databases">
        <title>A chromosome-scale assembly of European eel, Anguilla anguilla.</title>
        <authorList>
            <person name="Henkel C."/>
            <person name="Jong-Raadsen S.A."/>
            <person name="Dufour S."/>
            <person name="Weltzien F.-A."/>
            <person name="Palstra A.P."/>
            <person name="Pelster B."/>
            <person name="Spaink H.P."/>
            <person name="Van Den Thillart G.E."/>
            <person name="Jansen H."/>
            <person name="Zahm M."/>
            <person name="Klopp C."/>
            <person name="Cedric C."/>
            <person name="Louis A."/>
            <person name="Berthelot C."/>
            <person name="Parey E."/>
            <person name="Roest Crollius H."/>
            <person name="Montfort J."/>
            <person name="Robinson-Rechavi M."/>
            <person name="Bucao C."/>
            <person name="Bouchez O."/>
            <person name="Gislard M."/>
            <person name="Lluch J."/>
            <person name="Milhes M."/>
            <person name="Lampietro C."/>
            <person name="Lopez Roques C."/>
            <person name="Donnadieu C."/>
            <person name="Braasch I."/>
            <person name="Desvignes T."/>
            <person name="Postlethwait J."/>
            <person name="Bobe J."/>
            <person name="Guiguen Y."/>
            <person name="Dirks R."/>
        </authorList>
    </citation>
    <scope>NUCLEOTIDE SEQUENCE</scope>
    <source>
        <strain evidence="1">Tag_6206</strain>
        <tissue evidence="1">Liver</tissue>
    </source>
</reference>
<comment type="caution">
    <text evidence="1">The sequence shown here is derived from an EMBL/GenBank/DDBJ whole genome shotgun (WGS) entry which is preliminary data.</text>
</comment>
<sequence length="368" mass="39876">MSDVVVVEVDVLHVGGGLVVAGDVGGDGVLLGEHAQRQRGDEGEGLPPLVAHEAHRALVHHAVQRGQAVVPPVLHAREVVLQVGLQLALLLADVGEVDEEARAHVALQRLHLGGRGRAEPPHQQVAVFEQPAAADLLRAARGDGPAAQVPQRLLEVAVHALAAHAGVEALRHGRGRAAVEQQQRVERDLEGVHAELKLPPQRVHELQLHVLAGVVGQRDEAPAVRVVAHLHQLLHVHLLQGERGNAVPVDPRREEVQQAVQHHVLDQPEGAVVRQAHPEDQVQVLVAQARVLVQHVARSRTVQLHVPNRHAPLLQPRPHHLAQRQRGVRHADTLSHTHTRTQAHLYTHTSSSETAMCCTPRKHGGGVR</sequence>
<proteinExistence type="predicted"/>
<gene>
    <name evidence="1" type="ORF">ANANG_G00026350</name>
</gene>
<dbReference type="EMBL" id="JAFIRN010000001">
    <property type="protein sequence ID" value="KAG5858084.1"/>
    <property type="molecule type" value="Genomic_DNA"/>
</dbReference>
<feature type="non-terminal residue" evidence="1">
    <location>
        <position position="368"/>
    </location>
</feature>
<dbReference type="AlphaFoldDB" id="A0A9D3N070"/>
<dbReference type="Proteomes" id="UP001044222">
    <property type="component" value="Unassembled WGS sequence"/>
</dbReference>